<dbReference type="SMART" id="SM00387">
    <property type="entry name" value="HATPase_c"/>
    <property type="match status" value="1"/>
</dbReference>
<dbReference type="AlphaFoldDB" id="A0A2W1L7Z0"/>
<evidence type="ECO:0000256" key="4">
    <source>
        <dbReference type="ARBA" id="ARBA00022777"/>
    </source>
</evidence>
<dbReference type="CDD" id="cd16917">
    <property type="entry name" value="HATPase_UhpB-NarQ-NarX-like"/>
    <property type="match status" value="1"/>
</dbReference>
<feature type="transmembrane region" description="Helical" evidence="7">
    <location>
        <begin position="36"/>
        <end position="54"/>
    </location>
</feature>
<dbReference type="Proteomes" id="UP000249522">
    <property type="component" value="Unassembled WGS sequence"/>
</dbReference>
<feature type="domain" description="Histidine kinase/HSP90-like ATPase" evidence="8">
    <location>
        <begin position="277"/>
        <end position="368"/>
    </location>
</feature>
<accession>A0A2W1L7Z0</accession>
<dbReference type="PANTHER" id="PTHR24421:SF63">
    <property type="entry name" value="SENSOR HISTIDINE KINASE DESK"/>
    <property type="match status" value="1"/>
</dbReference>
<feature type="transmembrane region" description="Helical" evidence="7">
    <location>
        <begin position="61"/>
        <end position="84"/>
    </location>
</feature>
<feature type="transmembrane region" description="Helical" evidence="7">
    <location>
        <begin position="104"/>
        <end position="123"/>
    </location>
</feature>
<keyword evidence="3" id="KW-0808">Transferase</keyword>
<keyword evidence="6" id="KW-0175">Coiled coil</keyword>
<dbReference type="Pfam" id="PF02518">
    <property type="entry name" value="HATPase_c"/>
    <property type="match status" value="1"/>
</dbReference>
<comment type="caution">
    <text evidence="9">The sequence shown here is derived from an EMBL/GenBank/DDBJ whole genome shotgun (WGS) entry which is preliminary data.</text>
</comment>
<dbReference type="InterPro" id="IPR050482">
    <property type="entry name" value="Sensor_HK_TwoCompSys"/>
</dbReference>
<dbReference type="InterPro" id="IPR036890">
    <property type="entry name" value="HATPase_C_sf"/>
</dbReference>
<evidence type="ECO:0000259" key="8">
    <source>
        <dbReference type="SMART" id="SM00387"/>
    </source>
</evidence>
<dbReference type="PANTHER" id="PTHR24421">
    <property type="entry name" value="NITRATE/NITRITE SENSOR PROTEIN NARX-RELATED"/>
    <property type="match status" value="1"/>
</dbReference>
<evidence type="ECO:0000256" key="1">
    <source>
        <dbReference type="ARBA" id="ARBA00000085"/>
    </source>
</evidence>
<organism evidence="9 10">
    <name type="scientific">Paenibacillus sambharensis</name>
    <dbReference type="NCBI Taxonomy" id="1803190"/>
    <lineage>
        <taxon>Bacteria</taxon>
        <taxon>Bacillati</taxon>
        <taxon>Bacillota</taxon>
        <taxon>Bacilli</taxon>
        <taxon>Bacillales</taxon>
        <taxon>Paenibacillaceae</taxon>
        <taxon>Paenibacillus</taxon>
    </lineage>
</organism>
<feature type="coiled-coil region" evidence="6">
    <location>
        <begin position="155"/>
        <end position="182"/>
    </location>
</feature>
<protein>
    <recommendedName>
        <fullName evidence="2">histidine kinase</fullName>
        <ecNumber evidence="2">2.7.13.3</ecNumber>
    </recommendedName>
</protein>
<dbReference type="Pfam" id="PF07730">
    <property type="entry name" value="HisKA_3"/>
    <property type="match status" value="1"/>
</dbReference>
<feature type="transmembrane region" description="Helical" evidence="7">
    <location>
        <begin position="12"/>
        <end position="30"/>
    </location>
</feature>
<comment type="catalytic activity">
    <reaction evidence="1">
        <text>ATP + protein L-histidine = ADP + protein N-phospho-L-histidine.</text>
        <dbReference type="EC" id="2.7.13.3"/>
    </reaction>
</comment>
<sequence>MLRKLYPADQIESYLFIDIIGFVFLAYVTIWQYQPLGIGTSIALYLVTALCFYTGLWQRGWLLVIASWAGLAVIAVYAVFYQQWLLLYGFMYADLLSRARTLKLMYAGMAGIAGMFFISYAILNGELRSFFGTPLLPFLILQLLMPYVIRTIDKARRLSTKLNAANRKLERYIQEEERHRIARDLHDTLGQTLTMIKMKSELAARLVDRDSARARSEIDEIKHSARHALQQVRELVASMRHIPLSAELDHVSEVLASAGIAAEVAIQNEPHAALTDTVQTMLALALREAVTNVVRHSGASRCWITGQTAGDSVYRMTIRDNGRGLAPGREGFGLPSIQERMRQIKGQALIAQASEGGTEVVLTVPVMPAQPQEAH</sequence>
<dbReference type="Gene3D" id="3.30.565.10">
    <property type="entry name" value="Histidine kinase-like ATPase, C-terminal domain"/>
    <property type="match status" value="1"/>
</dbReference>
<evidence type="ECO:0000313" key="9">
    <source>
        <dbReference type="EMBL" id="PZD95376.1"/>
    </source>
</evidence>
<evidence type="ECO:0000313" key="10">
    <source>
        <dbReference type="Proteomes" id="UP000249522"/>
    </source>
</evidence>
<evidence type="ECO:0000256" key="3">
    <source>
        <dbReference type="ARBA" id="ARBA00022679"/>
    </source>
</evidence>
<gene>
    <name evidence="9" type="ORF">DNH61_12605</name>
</gene>
<keyword evidence="4 9" id="KW-0418">Kinase</keyword>
<name>A0A2W1L7Z0_9BACL</name>
<proteinExistence type="predicted"/>
<evidence type="ECO:0000256" key="6">
    <source>
        <dbReference type="SAM" id="Coils"/>
    </source>
</evidence>
<dbReference type="GO" id="GO:0046983">
    <property type="term" value="F:protein dimerization activity"/>
    <property type="evidence" value="ECO:0007669"/>
    <property type="project" value="InterPro"/>
</dbReference>
<dbReference type="RefSeq" id="WP_111147006.1">
    <property type="nucleotide sequence ID" value="NZ_QKRB01000044.1"/>
</dbReference>
<dbReference type="EC" id="2.7.13.3" evidence="2"/>
<reference evidence="9 10" key="1">
    <citation type="submission" date="2018-06" db="EMBL/GenBank/DDBJ databases">
        <title>Paenibacillus imtechensis sp. nov.</title>
        <authorList>
            <person name="Pinnaka A.K."/>
            <person name="Singh H."/>
            <person name="Kaur M."/>
        </authorList>
    </citation>
    <scope>NUCLEOTIDE SEQUENCE [LARGE SCALE GENOMIC DNA]</scope>
    <source>
        <strain evidence="9 10">SMB1</strain>
    </source>
</reference>
<dbReference type="InterPro" id="IPR003594">
    <property type="entry name" value="HATPase_dom"/>
</dbReference>
<keyword evidence="10" id="KW-1185">Reference proteome</keyword>
<evidence type="ECO:0000256" key="5">
    <source>
        <dbReference type="ARBA" id="ARBA00023012"/>
    </source>
</evidence>
<keyword evidence="7" id="KW-1133">Transmembrane helix</keyword>
<evidence type="ECO:0000256" key="2">
    <source>
        <dbReference type="ARBA" id="ARBA00012438"/>
    </source>
</evidence>
<evidence type="ECO:0000256" key="7">
    <source>
        <dbReference type="SAM" id="Phobius"/>
    </source>
</evidence>
<dbReference type="Gene3D" id="1.20.5.1930">
    <property type="match status" value="1"/>
</dbReference>
<keyword evidence="7" id="KW-0812">Transmembrane</keyword>
<keyword evidence="7" id="KW-0472">Membrane</keyword>
<dbReference type="EMBL" id="QKRB01000044">
    <property type="protein sequence ID" value="PZD95376.1"/>
    <property type="molecule type" value="Genomic_DNA"/>
</dbReference>
<dbReference type="SUPFAM" id="SSF55874">
    <property type="entry name" value="ATPase domain of HSP90 chaperone/DNA topoisomerase II/histidine kinase"/>
    <property type="match status" value="1"/>
</dbReference>
<dbReference type="OrthoDB" id="9797605at2"/>
<dbReference type="GO" id="GO:0016020">
    <property type="term" value="C:membrane"/>
    <property type="evidence" value="ECO:0007669"/>
    <property type="project" value="InterPro"/>
</dbReference>
<keyword evidence="5" id="KW-0902">Two-component regulatory system</keyword>
<dbReference type="GO" id="GO:0000155">
    <property type="term" value="F:phosphorelay sensor kinase activity"/>
    <property type="evidence" value="ECO:0007669"/>
    <property type="project" value="InterPro"/>
</dbReference>
<dbReference type="InterPro" id="IPR011712">
    <property type="entry name" value="Sig_transdc_His_kin_sub3_dim/P"/>
</dbReference>
<feature type="transmembrane region" description="Helical" evidence="7">
    <location>
        <begin position="130"/>
        <end position="149"/>
    </location>
</feature>